<comment type="similarity">
    <text evidence="7">Belongs to the TonB-dependent receptor family.</text>
</comment>
<dbReference type="Gene3D" id="2.60.40.1120">
    <property type="entry name" value="Carboxypeptidase-like, regulatory domain"/>
    <property type="match status" value="1"/>
</dbReference>
<dbReference type="FunFam" id="2.170.130.10:FF:000008">
    <property type="entry name" value="SusC/RagA family TonB-linked outer membrane protein"/>
    <property type="match status" value="1"/>
</dbReference>
<keyword evidence="3 7" id="KW-1134">Transmembrane beta strand</keyword>
<dbReference type="AlphaFoldDB" id="A0A3A1NP43"/>
<feature type="signal peptide" evidence="8">
    <location>
        <begin position="1"/>
        <end position="25"/>
    </location>
</feature>
<evidence type="ECO:0000256" key="3">
    <source>
        <dbReference type="ARBA" id="ARBA00022452"/>
    </source>
</evidence>
<evidence type="ECO:0000313" key="10">
    <source>
        <dbReference type="EMBL" id="RIV46101.1"/>
    </source>
</evidence>
<evidence type="ECO:0000256" key="7">
    <source>
        <dbReference type="PROSITE-ProRule" id="PRU01360"/>
    </source>
</evidence>
<dbReference type="EMBL" id="QXFI01000013">
    <property type="protein sequence ID" value="RIV46101.1"/>
    <property type="molecule type" value="Genomic_DNA"/>
</dbReference>
<dbReference type="OrthoDB" id="9768177at2"/>
<dbReference type="InterPro" id="IPR008969">
    <property type="entry name" value="CarboxyPept-like_regulatory"/>
</dbReference>
<dbReference type="InterPro" id="IPR036942">
    <property type="entry name" value="Beta-barrel_TonB_sf"/>
</dbReference>
<reference evidence="11 13" key="2">
    <citation type="submission" date="2019-07" db="EMBL/GenBank/DDBJ databases">
        <title>Draft genome of two Muricauda strains isolated from deep sea.</title>
        <authorList>
            <person name="Sun C."/>
        </authorList>
    </citation>
    <scope>NUCLEOTIDE SEQUENCE [LARGE SCALE GENOMIC DNA]</scope>
    <source>
        <strain evidence="11 13">72</strain>
    </source>
</reference>
<dbReference type="InterPro" id="IPR023996">
    <property type="entry name" value="TonB-dep_OMP_SusC/RagA"/>
</dbReference>
<proteinExistence type="inferred from homology"/>
<dbReference type="PROSITE" id="PS52016">
    <property type="entry name" value="TONB_DEPENDENT_REC_3"/>
    <property type="match status" value="1"/>
</dbReference>
<evidence type="ECO:0000256" key="1">
    <source>
        <dbReference type="ARBA" id="ARBA00004571"/>
    </source>
</evidence>
<keyword evidence="13" id="KW-1185">Reference proteome</keyword>
<feature type="domain" description="TonB-dependent receptor plug" evidence="9">
    <location>
        <begin position="120"/>
        <end position="243"/>
    </location>
</feature>
<gene>
    <name evidence="10" type="ORF">D2V05_05950</name>
    <name evidence="11" type="ORF">FQ017_05910</name>
</gene>
<comment type="caution">
    <text evidence="10">The sequence shown here is derived from an EMBL/GenBank/DDBJ whole genome shotgun (WGS) entry which is preliminary data.</text>
</comment>
<dbReference type="NCBIfam" id="TIGR04056">
    <property type="entry name" value="OMP_RagA_SusC"/>
    <property type="match status" value="1"/>
</dbReference>
<evidence type="ECO:0000256" key="5">
    <source>
        <dbReference type="ARBA" id="ARBA00023136"/>
    </source>
</evidence>
<evidence type="ECO:0000256" key="4">
    <source>
        <dbReference type="ARBA" id="ARBA00022692"/>
    </source>
</evidence>
<evidence type="ECO:0000313" key="11">
    <source>
        <dbReference type="EMBL" id="TXJ98876.1"/>
    </source>
</evidence>
<accession>A0A3A1NP43</accession>
<dbReference type="GO" id="GO:0009279">
    <property type="term" value="C:cell outer membrane"/>
    <property type="evidence" value="ECO:0007669"/>
    <property type="project" value="UniProtKB-SubCell"/>
</dbReference>
<keyword evidence="5 7" id="KW-0472">Membrane</keyword>
<dbReference type="SUPFAM" id="SSF49464">
    <property type="entry name" value="Carboxypeptidase regulatory domain-like"/>
    <property type="match status" value="1"/>
</dbReference>
<dbReference type="SUPFAM" id="SSF56935">
    <property type="entry name" value="Porins"/>
    <property type="match status" value="1"/>
</dbReference>
<evidence type="ECO:0000313" key="13">
    <source>
        <dbReference type="Proteomes" id="UP000321621"/>
    </source>
</evidence>
<dbReference type="Gene3D" id="2.40.170.20">
    <property type="entry name" value="TonB-dependent receptor, beta-barrel domain"/>
    <property type="match status" value="1"/>
</dbReference>
<protein>
    <submittedName>
        <fullName evidence="10">TonB-dependent receptor</fullName>
    </submittedName>
</protein>
<dbReference type="Proteomes" id="UP000266691">
    <property type="component" value="Unassembled WGS sequence"/>
</dbReference>
<organism evidence="10 12">
    <name type="scientific">Flagellimonas pelagia</name>
    <dbReference type="NCBI Taxonomy" id="2306998"/>
    <lineage>
        <taxon>Bacteria</taxon>
        <taxon>Pseudomonadati</taxon>
        <taxon>Bacteroidota</taxon>
        <taxon>Flavobacteriia</taxon>
        <taxon>Flavobacteriales</taxon>
        <taxon>Flavobacteriaceae</taxon>
        <taxon>Flagellimonas</taxon>
    </lineage>
</organism>
<keyword evidence="2 7" id="KW-0813">Transport</keyword>
<comment type="subcellular location">
    <subcellularLocation>
        <location evidence="1 7">Cell outer membrane</location>
        <topology evidence="1 7">Multi-pass membrane protein</topology>
    </subcellularLocation>
</comment>
<evidence type="ECO:0000256" key="6">
    <source>
        <dbReference type="ARBA" id="ARBA00023237"/>
    </source>
</evidence>
<keyword evidence="6 7" id="KW-0998">Cell outer membrane</keyword>
<dbReference type="InterPro" id="IPR037066">
    <property type="entry name" value="Plug_dom_sf"/>
</dbReference>
<dbReference type="NCBIfam" id="TIGR04057">
    <property type="entry name" value="SusC_RagA_signa"/>
    <property type="match status" value="1"/>
</dbReference>
<dbReference type="InterPro" id="IPR012910">
    <property type="entry name" value="Plug_dom"/>
</dbReference>
<sequence length="1045" mass="113867">MTIMKNRTKGLVVIFLVLGNLVAFAQNITIQGVITAEDDGLPLPGANVVVKDMAIGASANFDGEYTLEVPSGDVTLVFSYQGFSSQEVSVGGQRTINVALKTDVNELDEVVIIGYGSTTKKDLTGSIATIKSEDLESVRSTTADDFVQGRVSGLLLTQTSGQPGGATSVRIRGSSSINASNEPLYVIDGFPVDNNSDNLSAGVAEGPSINALSTLSANDIASIDVLKDASATAIYGSRGANGVIIITTKRGLNGDAQINYDTYLGVSEVIKKLDVLNASQFAFYVNESKYNGSGDPRFYTNPTSFGVGTDWQDEIFRTAITKSHDLSIKGGNQDIKYAVSGSYLDQEGVVIETDFKRYNFRVNLDFKATEKLSIENSLSLNRTNFNTARTETTGGVEVASSAITGAYQFNPLLPVFDPEGNYTKGNFIVQDDGTFVNDVSNIQEQIPNFPSPVAYQKLTESKGKATRILDNLAIKWDVAKNLQLKTTLGVDLNINEQFYFRTEEIDFGNSPGAFAAQAKNTATSYLAESTLNYTNTFNNRHRVNALVGASWQDFTIESLSGNALGFPTENFGSNNLGLGLNPGVSSNIIESRLISYFGRVNYILDNKYIFTATSRVDGSSKFGDGNKYGFFPSGAFAWNVSEEDFLQDSGLYLKLRLGYGIIGNESIAPYSAQSTFKPTYHSFNDNEVVGQLPSTPANSALKWERTEQYNIGLDLGFFNDRLGFTIDGYRKNTEDLLLNLQVPSQTGYIQSVVNAGSVRNEGIELGINAQMFKGKFNWDVNLTGAYNKNKILDLAGLDNIPTGFGILGITNWQLLVEGGEIGAFYGYVSDGIVQLDDDPATTPRFATDTFTPGERKYKDLNGDGVIDADNDRTFIGNPIPEYTFGINNTITWKNWDLNIFMQGVYGNEIANFNRINLENLNGQGNVLLEAFSNRWTPNNPSNTYTRAADGPRNIVFSDHYVEDGSYLRLKSATLGYSIPGKFLSKMKINKLRFYLTGKNLFTLTDYSGVDPEVSFGGQNNNLSAGADFGGYPTSRTFLLGLNVNF</sequence>
<reference evidence="10 12" key="1">
    <citation type="submission" date="2018-08" db="EMBL/GenBank/DDBJ databases">
        <title>Proposal of Muricauda 72 sp.nov. and Muricauda NH166 sp.nov., isolated from seawater.</title>
        <authorList>
            <person name="Cheng H."/>
            <person name="Wu Y.-H."/>
            <person name="Guo L.-L."/>
            <person name="Xu X.-W."/>
        </authorList>
    </citation>
    <scope>NUCLEOTIDE SEQUENCE [LARGE SCALE GENOMIC DNA]</scope>
    <source>
        <strain evidence="10 12">72</strain>
    </source>
</reference>
<evidence type="ECO:0000313" key="12">
    <source>
        <dbReference type="Proteomes" id="UP000266691"/>
    </source>
</evidence>
<name>A0A3A1NP43_9FLAO</name>
<dbReference type="Gene3D" id="2.170.130.10">
    <property type="entry name" value="TonB-dependent receptor, plug domain"/>
    <property type="match status" value="1"/>
</dbReference>
<evidence type="ECO:0000256" key="2">
    <source>
        <dbReference type="ARBA" id="ARBA00022448"/>
    </source>
</evidence>
<evidence type="ECO:0000259" key="9">
    <source>
        <dbReference type="Pfam" id="PF07715"/>
    </source>
</evidence>
<keyword evidence="4 7" id="KW-0812">Transmembrane</keyword>
<evidence type="ECO:0000256" key="8">
    <source>
        <dbReference type="SAM" id="SignalP"/>
    </source>
</evidence>
<keyword evidence="10" id="KW-0675">Receptor</keyword>
<dbReference type="EMBL" id="VNWK01000013">
    <property type="protein sequence ID" value="TXJ98876.1"/>
    <property type="molecule type" value="Genomic_DNA"/>
</dbReference>
<dbReference type="Pfam" id="PF07715">
    <property type="entry name" value="Plug"/>
    <property type="match status" value="1"/>
</dbReference>
<dbReference type="InterPro" id="IPR023997">
    <property type="entry name" value="TonB-dep_OMP_SusC/RagA_CS"/>
</dbReference>
<keyword evidence="8" id="KW-0732">Signal</keyword>
<dbReference type="Pfam" id="PF13715">
    <property type="entry name" value="CarbopepD_reg_2"/>
    <property type="match status" value="1"/>
</dbReference>
<dbReference type="InterPro" id="IPR039426">
    <property type="entry name" value="TonB-dep_rcpt-like"/>
</dbReference>
<feature type="chain" id="PRO_5017395961" evidence="8">
    <location>
        <begin position="26"/>
        <end position="1045"/>
    </location>
</feature>
<dbReference type="Proteomes" id="UP000321621">
    <property type="component" value="Unassembled WGS sequence"/>
</dbReference>